<dbReference type="GO" id="GO:0016020">
    <property type="term" value="C:membrane"/>
    <property type="evidence" value="ECO:0007669"/>
    <property type="project" value="UniProtKB-SubCell"/>
</dbReference>
<protein>
    <recommendedName>
        <fullName evidence="9">Amino acid permease/ SLC12A domain-containing protein</fullName>
    </recommendedName>
</protein>
<keyword evidence="4 6" id="KW-1133">Transmembrane helix</keyword>
<dbReference type="EMBL" id="JASUXU010000034">
    <property type="protein sequence ID" value="KAK0318874.1"/>
    <property type="molecule type" value="Genomic_DNA"/>
</dbReference>
<evidence type="ECO:0000313" key="8">
    <source>
        <dbReference type="Proteomes" id="UP001168146"/>
    </source>
</evidence>
<evidence type="ECO:0000256" key="5">
    <source>
        <dbReference type="ARBA" id="ARBA00023136"/>
    </source>
</evidence>
<feature type="transmembrane region" description="Helical" evidence="6">
    <location>
        <begin position="219"/>
        <end position="237"/>
    </location>
</feature>
<name>A0AAN6FIG1_9PEZI</name>
<feature type="transmembrane region" description="Helical" evidence="6">
    <location>
        <begin position="15"/>
        <end position="38"/>
    </location>
</feature>
<keyword evidence="2" id="KW-0813">Transport</keyword>
<dbReference type="PANTHER" id="PTHR45649">
    <property type="entry name" value="AMINO-ACID PERMEASE BAT1"/>
    <property type="match status" value="1"/>
</dbReference>
<comment type="caution">
    <text evidence="7">The sequence shown here is derived from an EMBL/GenBank/DDBJ whole genome shotgun (WGS) entry which is preliminary data.</text>
</comment>
<evidence type="ECO:0000256" key="4">
    <source>
        <dbReference type="ARBA" id="ARBA00022989"/>
    </source>
</evidence>
<gene>
    <name evidence="7" type="ORF">LTR82_010296</name>
</gene>
<dbReference type="Pfam" id="PF13520">
    <property type="entry name" value="AA_permease_2"/>
    <property type="match status" value="1"/>
</dbReference>
<sequence length="256" mass="27484">MSEETRNAATTIPKVLLLTVGINGALALAFLIAVLYSIGDVNAALNTPTGYPIIEIFYQATGSKPAATAMESAIIIVACCAIFGTLASVSRLTWAFARDGGLPFSKFFAHVDSHHHVPTRAIALVTLVVVLLSLINIGSSTALNAVLSLSTLGLYVSYLIPISLLLLKRLRREQITFGPFKLGKCGLWINAYAIVFGVYISIFLPFPGEVPVTAVTMNYAGPVFGVVLILAALDWVFRGRKYYHGPIQEIAEVESP</sequence>
<feature type="transmembrane region" description="Helical" evidence="6">
    <location>
        <begin position="145"/>
        <end position="167"/>
    </location>
</feature>
<feature type="transmembrane region" description="Helical" evidence="6">
    <location>
        <begin position="73"/>
        <end position="96"/>
    </location>
</feature>
<keyword evidence="3 6" id="KW-0812">Transmembrane</keyword>
<comment type="subcellular location">
    <subcellularLocation>
        <location evidence="1">Membrane</location>
        <topology evidence="1">Multi-pass membrane protein</topology>
    </subcellularLocation>
</comment>
<proteinExistence type="predicted"/>
<dbReference type="Proteomes" id="UP001168146">
    <property type="component" value="Unassembled WGS sequence"/>
</dbReference>
<keyword evidence="5 6" id="KW-0472">Membrane</keyword>
<dbReference type="AlphaFoldDB" id="A0AAN6FIG1"/>
<evidence type="ECO:0000256" key="6">
    <source>
        <dbReference type="SAM" id="Phobius"/>
    </source>
</evidence>
<evidence type="ECO:0000256" key="1">
    <source>
        <dbReference type="ARBA" id="ARBA00004141"/>
    </source>
</evidence>
<evidence type="ECO:0000256" key="2">
    <source>
        <dbReference type="ARBA" id="ARBA00022448"/>
    </source>
</evidence>
<dbReference type="InterPro" id="IPR002293">
    <property type="entry name" value="AA/rel_permease1"/>
</dbReference>
<dbReference type="Gene3D" id="1.20.1740.10">
    <property type="entry name" value="Amino acid/polyamine transporter I"/>
    <property type="match status" value="1"/>
</dbReference>
<dbReference type="PANTHER" id="PTHR45649:SF5">
    <property type="entry name" value="GABA TRANSPORTER (EUROFUNG)-RELATED"/>
    <property type="match status" value="1"/>
</dbReference>
<evidence type="ECO:0000256" key="3">
    <source>
        <dbReference type="ARBA" id="ARBA00022692"/>
    </source>
</evidence>
<dbReference type="GO" id="GO:0022857">
    <property type="term" value="F:transmembrane transporter activity"/>
    <property type="evidence" value="ECO:0007669"/>
    <property type="project" value="InterPro"/>
</dbReference>
<feature type="transmembrane region" description="Helical" evidence="6">
    <location>
        <begin position="117"/>
        <end position="139"/>
    </location>
</feature>
<feature type="transmembrane region" description="Helical" evidence="6">
    <location>
        <begin position="187"/>
        <end position="207"/>
    </location>
</feature>
<evidence type="ECO:0008006" key="9">
    <source>
        <dbReference type="Google" id="ProtNLM"/>
    </source>
</evidence>
<accession>A0AAN6FIG1</accession>
<reference evidence="7" key="1">
    <citation type="submission" date="2021-12" db="EMBL/GenBank/DDBJ databases">
        <title>Black yeast isolated from Biological Soil Crust.</title>
        <authorList>
            <person name="Kurbessoian T."/>
        </authorList>
    </citation>
    <scope>NUCLEOTIDE SEQUENCE</scope>
    <source>
        <strain evidence="7">CCFEE 5208</strain>
    </source>
</reference>
<organism evidence="7 8">
    <name type="scientific">Friedmanniomyces endolithicus</name>
    <dbReference type="NCBI Taxonomy" id="329885"/>
    <lineage>
        <taxon>Eukaryota</taxon>
        <taxon>Fungi</taxon>
        <taxon>Dikarya</taxon>
        <taxon>Ascomycota</taxon>
        <taxon>Pezizomycotina</taxon>
        <taxon>Dothideomycetes</taxon>
        <taxon>Dothideomycetidae</taxon>
        <taxon>Mycosphaerellales</taxon>
        <taxon>Teratosphaeriaceae</taxon>
        <taxon>Friedmanniomyces</taxon>
    </lineage>
</organism>
<evidence type="ECO:0000313" key="7">
    <source>
        <dbReference type="EMBL" id="KAK0318874.1"/>
    </source>
</evidence>